<dbReference type="InterPro" id="IPR035992">
    <property type="entry name" value="Ricin_B-like_lectins"/>
</dbReference>
<accession>A0A8H5FV77</accession>
<name>A0A8H5FV77_9AGAR</name>
<dbReference type="CDD" id="cd23715">
    <property type="entry name" value="beta-trefoil_Ricin_CCL2"/>
    <property type="match status" value="1"/>
</dbReference>
<feature type="domain" description="CCL2-like lectin" evidence="1">
    <location>
        <begin position="19"/>
        <end position="141"/>
    </location>
</feature>
<dbReference type="Pfam" id="PF21595">
    <property type="entry name" value="CCL2-like"/>
    <property type="match status" value="1"/>
</dbReference>
<protein>
    <recommendedName>
        <fullName evidence="1">CCL2-like lectin domain-containing protein</fullName>
    </recommendedName>
</protein>
<dbReference type="Proteomes" id="UP000559027">
    <property type="component" value="Unassembled WGS sequence"/>
</dbReference>
<organism evidence="2 3">
    <name type="scientific">Leucocoprinus leucothites</name>
    <dbReference type="NCBI Taxonomy" id="201217"/>
    <lineage>
        <taxon>Eukaryota</taxon>
        <taxon>Fungi</taxon>
        <taxon>Dikarya</taxon>
        <taxon>Basidiomycota</taxon>
        <taxon>Agaricomycotina</taxon>
        <taxon>Agaricomycetes</taxon>
        <taxon>Agaricomycetidae</taxon>
        <taxon>Agaricales</taxon>
        <taxon>Agaricineae</taxon>
        <taxon>Agaricaceae</taxon>
        <taxon>Leucocoprinus</taxon>
    </lineage>
</organism>
<keyword evidence="3" id="KW-1185">Reference proteome</keyword>
<dbReference type="SUPFAM" id="SSF50370">
    <property type="entry name" value="Ricin B-like lectins"/>
    <property type="match status" value="1"/>
</dbReference>
<dbReference type="InterPro" id="IPR048746">
    <property type="entry name" value="CCL2-like_lectin"/>
</dbReference>
<evidence type="ECO:0000313" key="3">
    <source>
        <dbReference type="Proteomes" id="UP000559027"/>
    </source>
</evidence>
<evidence type="ECO:0000259" key="1">
    <source>
        <dbReference type="Pfam" id="PF21595"/>
    </source>
</evidence>
<proteinExistence type="predicted"/>
<dbReference type="Gene3D" id="2.80.10.50">
    <property type="match status" value="1"/>
</dbReference>
<comment type="caution">
    <text evidence="2">The sequence shown here is derived from an EMBL/GenBank/DDBJ whole genome shotgun (WGS) entry which is preliminary data.</text>
</comment>
<dbReference type="OrthoDB" id="5271368at2759"/>
<evidence type="ECO:0000313" key="2">
    <source>
        <dbReference type="EMBL" id="KAF5349932.1"/>
    </source>
</evidence>
<sequence length="202" mass="21981">MPLISHISYNLTMSTPAPGTYYIVNRITDSSTGDNLAITFMGTNQYATLTHMSDSNDDQVWVIRDAGGTTQSISPANNPNLEVGWGSSGAIVLPRGNYVWNITEVESNIYTIQDGDRTAFWGATDVEEGENIRIAPGSPDDQGNHWFLISASPSSDTSAALVELVLSGVENRARDSDLQKLLPFSRMGSPYFKEDDDLLVSV</sequence>
<dbReference type="AlphaFoldDB" id="A0A8H5FV77"/>
<dbReference type="EMBL" id="JAACJO010000015">
    <property type="protein sequence ID" value="KAF5349932.1"/>
    <property type="molecule type" value="Genomic_DNA"/>
</dbReference>
<gene>
    <name evidence="2" type="ORF">D9756_009288</name>
</gene>
<reference evidence="2 3" key="1">
    <citation type="journal article" date="2020" name="ISME J.">
        <title>Uncovering the hidden diversity of litter-decomposition mechanisms in mushroom-forming fungi.</title>
        <authorList>
            <person name="Floudas D."/>
            <person name="Bentzer J."/>
            <person name="Ahren D."/>
            <person name="Johansson T."/>
            <person name="Persson P."/>
            <person name="Tunlid A."/>
        </authorList>
    </citation>
    <scope>NUCLEOTIDE SEQUENCE [LARGE SCALE GENOMIC DNA]</scope>
    <source>
        <strain evidence="2 3">CBS 146.42</strain>
    </source>
</reference>